<dbReference type="KEGG" id="bor:COCMIDRAFT_30890"/>
<sequence>MSPSGSLRPGRRSRAQKSGRGRGAPSHNQTASRNSRNERDHRNPGTGYMMGGVFIPTLSTITTTVSTESHMEYGPSMGPYAPASESPELWPFHAGTHDLDDVGAQFADEHTQSLATSDGSGKYTGIQDESSTYPRIMVIPNKSRAGVFDPAGMSDLDNRGGS</sequence>
<feature type="region of interest" description="Disordered" evidence="1">
    <location>
        <begin position="1"/>
        <end position="52"/>
    </location>
</feature>
<dbReference type="EMBL" id="KI964196">
    <property type="protein sequence ID" value="EUC40120.1"/>
    <property type="molecule type" value="Genomic_DNA"/>
</dbReference>
<keyword evidence="3" id="KW-1185">Reference proteome</keyword>
<gene>
    <name evidence="2" type="ORF">COCMIDRAFT_30890</name>
</gene>
<dbReference type="GeneID" id="19121764"/>
<feature type="compositionally biased region" description="Basic residues" evidence="1">
    <location>
        <begin position="9"/>
        <end position="20"/>
    </location>
</feature>
<evidence type="ECO:0000313" key="2">
    <source>
        <dbReference type="EMBL" id="EUC40120.1"/>
    </source>
</evidence>
<dbReference type="Proteomes" id="UP000054032">
    <property type="component" value="Unassembled WGS sequence"/>
</dbReference>
<name>W6YR59_COCMI</name>
<organism evidence="2 3">
    <name type="scientific">Bipolaris oryzae ATCC 44560</name>
    <dbReference type="NCBI Taxonomy" id="930090"/>
    <lineage>
        <taxon>Eukaryota</taxon>
        <taxon>Fungi</taxon>
        <taxon>Dikarya</taxon>
        <taxon>Ascomycota</taxon>
        <taxon>Pezizomycotina</taxon>
        <taxon>Dothideomycetes</taxon>
        <taxon>Pleosporomycetidae</taxon>
        <taxon>Pleosporales</taxon>
        <taxon>Pleosporineae</taxon>
        <taxon>Pleosporaceae</taxon>
        <taxon>Bipolaris</taxon>
    </lineage>
</organism>
<dbReference type="RefSeq" id="XP_007693365.1">
    <property type="nucleotide sequence ID" value="XM_007695175.1"/>
</dbReference>
<proteinExistence type="predicted"/>
<reference evidence="2 3" key="1">
    <citation type="journal article" date="2013" name="PLoS Genet.">
        <title>Comparative genome structure, secondary metabolite, and effector coding capacity across Cochliobolus pathogens.</title>
        <authorList>
            <person name="Condon B.J."/>
            <person name="Leng Y."/>
            <person name="Wu D."/>
            <person name="Bushley K.E."/>
            <person name="Ohm R.A."/>
            <person name="Otillar R."/>
            <person name="Martin J."/>
            <person name="Schackwitz W."/>
            <person name="Grimwood J."/>
            <person name="MohdZainudin N."/>
            <person name="Xue C."/>
            <person name="Wang R."/>
            <person name="Manning V.A."/>
            <person name="Dhillon B."/>
            <person name="Tu Z.J."/>
            <person name="Steffenson B.J."/>
            <person name="Salamov A."/>
            <person name="Sun H."/>
            <person name="Lowry S."/>
            <person name="LaButti K."/>
            <person name="Han J."/>
            <person name="Copeland A."/>
            <person name="Lindquist E."/>
            <person name="Barry K."/>
            <person name="Schmutz J."/>
            <person name="Baker S.E."/>
            <person name="Ciuffetti L.M."/>
            <person name="Grigoriev I.V."/>
            <person name="Zhong S."/>
            <person name="Turgeon B.G."/>
        </authorList>
    </citation>
    <scope>NUCLEOTIDE SEQUENCE [LARGE SCALE GENOMIC DNA]</scope>
    <source>
        <strain evidence="2 3">ATCC 44560</strain>
    </source>
</reference>
<dbReference type="AlphaFoldDB" id="W6YR59"/>
<dbReference type="HOGENOM" id="CLU_1635083_0_0_1"/>
<evidence type="ECO:0000313" key="3">
    <source>
        <dbReference type="Proteomes" id="UP000054032"/>
    </source>
</evidence>
<evidence type="ECO:0000256" key="1">
    <source>
        <dbReference type="SAM" id="MobiDB-lite"/>
    </source>
</evidence>
<dbReference type="OrthoDB" id="10396890at2759"/>
<accession>W6YR59</accession>
<protein>
    <submittedName>
        <fullName evidence="2">Uncharacterized protein</fullName>
    </submittedName>
</protein>
<feature type="region of interest" description="Disordered" evidence="1">
    <location>
        <begin position="76"/>
        <end position="96"/>
    </location>
</feature>